<accession>A0A919N732</accession>
<protein>
    <recommendedName>
        <fullName evidence="3">Erythromycin esterase</fullName>
    </recommendedName>
</protein>
<dbReference type="InterPro" id="IPR007815">
    <property type="entry name" value="Emycin_Estase"/>
</dbReference>
<evidence type="ECO:0008006" key="3">
    <source>
        <dbReference type="Google" id="ProtNLM"/>
    </source>
</evidence>
<name>A0A919N732_9ACTN</name>
<dbReference type="Gene3D" id="3.30.1870.10">
    <property type="entry name" value="EreA-like, domain 2"/>
    <property type="match status" value="1"/>
</dbReference>
<organism evidence="1 2">
    <name type="scientific">Actinoplanes siamensis</name>
    <dbReference type="NCBI Taxonomy" id="1223317"/>
    <lineage>
        <taxon>Bacteria</taxon>
        <taxon>Bacillati</taxon>
        <taxon>Actinomycetota</taxon>
        <taxon>Actinomycetes</taxon>
        <taxon>Micromonosporales</taxon>
        <taxon>Micromonosporaceae</taxon>
        <taxon>Actinoplanes</taxon>
    </lineage>
</organism>
<dbReference type="Proteomes" id="UP000629619">
    <property type="component" value="Unassembled WGS sequence"/>
</dbReference>
<reference evidence="1" key="1">
    <citation type="submission" date="2021-01" db="EMBL/GenBank/DDBJ databases">
        <title>Whole genome shotgun sequence of Actinoplanes siamensis NBRC 109076.</title>
        <authorList>
            <person name="Komaki H."/>
            <person name="Tamura T."/>
        </authorList>
    </citation>
    <scope>NUCLEOTIDE SEQUENCE</scope>
    <source>
        <strain evidence="1">NBRC 109076</strain>
    </source>
</reference>
<dbReference type="PANTHER" id="PTHR31299:SF0">
    <property type="entry name" value="ESTERASE, PUTATIVE (AFU_ORTHOLOGUE AFUA_1G05850)-RELATED"/>
    <property type="match status" value="1"/>
</dbReference>
<proteinExistence type="predicted"/>
<evidence type="ECO:0000313" key="1">
    <source>
        <dbReference type="EMBL" id="GIF05552.1"/>
    </source>
</evidence>
<dbReference type="InterPro" id="IPR052036">
    <property type="entry name" value="Hydrolase/PRTase-associated"/>
</dbReference>
<keyword evidence="2" id="KW-1185">Reference proteome</keyword>
<dbReference type="EMBL" id="BOMW01000027">
    <property type="protein sequence ID" value="GIF05552.1"/>
    <property type="molecule type" value="Genomic_DNA"/>
</dbReference>
<sequence>MEFTLARARLVRYLVEECGFTTLAFECGHAEAAAINPWLAGEGDDAGLPQLVGPLTVGVFGQLLRWLRDYNRSRPKPLQVIGIDLPNTLTLNSDLARADAYLAGVDPSASAALNDILPLAGRITGSSAVLSAHQWGALGTAEQDALTAGLARLSLRLQTMEPIYIEQTGLDAYTTARRCLNAAVHTDYQLRAMNAFFAGSGAPCDPSLRERHMAASVQDLAATTVDARIIVMAHNNHIQKTTAIFDGELTALPMGYYLARNLGSGYRTIALTHTGRHVPEMAFPAEDSPVGFTLEEVGLPTPPDGSIEKALLNAGLGTSPTLTDLHVSTPPFSHIRSQSVVMDADLGQAFDLVLASPAATRDDTVSF</sequence>
<dbReference type="SUPFAM" id="SSF159501">
    <property type="entry name" value="EreA/ChaN-like"/>
    <property type="match status" value="1"/>
</dbReference>
<evidence type="ECO:0000313" key="2">
    <source>
        <dbReference type="Proteomes" id="UP000629619"/>
    </source>
</evidence>
<dbReference type="CDD" id="cd14728">
    <property type="entry name" value="Ere-like"/>
    <property type="match status" value="1"/>
</dbReference>
<comment type="caution">
    <text evidence="1">The sequence shown here is derived from an EMBL/GenBank/DDBJ whole genome shotgun (WGS) entry which is preliminary data.</text>
</comment>
<dbReference type="Gene3D" id="3.40.1660.10">
    <property type="entry name" value="EreA-like (biosynthetic domain)"/>
    <property type="match status" value="1"/>
</dbReference>
<dbReference type="AlphaFoldDB" id="A0A919N732"/>
<dbReference type="InterPro" id="IPR016273">
    <property type="entry name" value="Emycin_Estase_proteobac"/>
</dbReference>
<dbReference type="PANTHER" id="PTHR31299">
    <property type="entry name" value="ESTERASE, PUTATIVE (AFU_ORTHOLOGUE AFUA_1G05850)-RELATED"/>
    <property type="match status" value="1"/>
</dbReference>
<dbReference type="PIRSF" id="PIRSF000880">
    <property type="entry name" value="Eryth_est"/>
    <property type="match status" value="1"/>
</dbReference>
<gene>
    <name evidence="1" type="ORF">Asi03nite_30900</name>
</gene>
<dbReference type="Pfam" id="PF05139">
    <property type="entry name" value="Erythro_esteras"/>
    <property type="match status" value="1"/>
</dbReference>
<dbReference type="GO" id="GO:0046677">
    <property type="term" value="P:response to antibiotic"/>
    <property type="evidence" value="ECO:0007669"/>
    <property type="project" value="InterPro"/>
</dbReference>